<evidence type="ECO:0000256" key="3">
    <source>
        <dbReference type="ARBA" id="ARBA00022723"/>
    </source>
</evidence>
<dbReference type="GO" id="GO:0020037">
    <property type="term" value="F:heme binding"/>
    <property type="evidence" value="ECO:0007669"/>
    <property type="project" value="InterPro"/>
</dbReference>
<evidence type="ECO:0000313" key="6">
    <source>
        <dbReference type="Proteomes" id="UP000606974"/>
    </source>
</evidence>
<keyword evidence="2" id="KW-0349">Heme</keyword>
<dbReference type="InterPro" id="IPR036396">
    <property type="entry name" value="Cyt_P450_sf"/>
</dbReference>
<evidence type="ECO:0000256" key="4">
    <source>
        <dbReference type="ARBA" id="ARBA00023004"/>
    </source>
</evidence>
<comment type="caution">
    <text evidence="5">The sequence shown here is derived from an EMBL/GenBank/DDBJ whole genome shotgun (WGS) entry which is preliminary data.</text>
</comment>
<sequence>MWAAPSAEKKSISAKNRPAHEMIEEYHRQQLHPGDRSNSLLADRLVPNLINKIQGESLKVHSACLHSSADSLIISFWDWCTDIFIHGITNAYYGKTLSKVNPDILSPYMVWEATNWKYMYRFPRVLSGDMIAAKDEIIDTFRDYFDTSNSQRMDRTYFVGAVEDELRECGLTSDEIARINMLHHWAITGNIYKISFWTIAYLAHNPSLREAIRAEVFPRSGQRRSRYGVLDRTVPQDQGSLQ</sequence>
<proteinExistence type="inferred from homology"/>
<accession>A0A8H7E7Z5</accession>
<evidence type="ECO:0000256" key="2">
    <source>
        <dbReference type="ARBA" id="ARBA00022617"/>
    </source>
</evidence>
<dbReference type="Proteomes" id="UP000606974">
    <property type="component" value="Unassembled WGS sequence"/>
</dbReference>
<dbReference type="InterPro" id="IPR050529">
    <property type="entry name" value="CYP450_sterol_14alpha_dmase"/>
</dbReference>
<dbReference type="Gene3D" id="1.10.630.10">
    <property type="entry name" value="Cytochrome P450"/>
    <property type="match status" value="1"/>
</dbReference>
<dbReference type="AlphaFoldDB" id="A0A8H7E7Z5"/>
<gene>
    <name evidence="5" type="ORF">GJ744_004176</name>
</gene>
<keyword evidence="6" id="KW-1185">Reference proteome</keyword>
<dbReference type="GO" id="GO:0005506">
    <property type="term" value="F:iron ion binding"/>
    <property type="evidence" value="ECO:0007669"/>
    <property type="project" value="InterPro"/>
</dbReference>
<keyword evidence="4" id="KW-0408">Iron</keyword>
<keyword evidence="3" id="KW-0479">Metal-binding</keyword>
<dbReference type="PANTHER" id="PTHR24304">
    <property type="entry name" value="CYTOCHROME P450 FAMILY 7"/>
    <property type="match status" value="1"/>
</dbReference>
<protein>
    <recommendedName>
        <fullName evidence="7">Cytochrome P450</fullName>
    </recommendedName>
</protein>
<dbReference type="GO" id="GO:0016705">
    <property type="term" value="F:oxidoreductase activity, acting on paired donors, with incorporation or reduction of molecular oxygen"/>
    <property type="evidence" value="ECO:0007669"/>
    <property type="project" value="InterPro"/>
</dbReference>
<comment type="similarity">
    <text evidence="1">Belongs to the cytochrome P450 family.</text>
</comment>
<evidence type="ECO:0008006" key="7">
    <source>
        <dbReference type="Google" id="ProtNLM"/>
    </source>
</evidence>
<name>A0A8H7E7Z5_9EURO</name>
<dbReference type="SUPFAM" id="SSF48264">
    <property type="entry name" value="Cytochrome P450"/>
    <property type="match status" value="1"/>
</dbReference>
<evidence type="ECO:0000256" key="1">
    <source>
        <dbReference type="ARBA" id="ARBA00010617"/>
    </source>
</evidence>
<reference evidence="5" key="1">
    <citation type="submission" date="2020-02" db="EMBL/GenBank/DDBJ databases">
        <authorList>
            <person name="Palmer J.M."/>
        </authorList>
    </citation>
    <scope>NUCLEOTIDE SEQUENCE</scope>
    <source>
        <strain evidence="5">EPUS1.4</strain>
        <tissue evidence="5">Thallus</tissue>
    </source>
</reference>
<organism evidence="5 6">
    <name type="scientific">Endocarpon pusillum</name>
    <dbReference type="NCBI Taxonomy" id="364733"/>
    <lineage>
        <taxon>Eukaryota</taxon>
        <taxon>Fungi</taxon>
        <taxon>Dikarya</taxon>
        <taxon>Ascomycota</taxon>
        <taxon>Pezizomycotina</taxon>
        <taxon>Eurotiomycetes</taxon>
        <taxon>Chaetothyriomycetidae</taxon>
        <taxon>Verrucariales</taxon>
        <taxon>Verrucariaceae</taxon>
        <taxon>Endocarpon</taxon>
    </lineage>
</organism>
<dbReference type="GO" id="GO:0008395">
    <property type="term" value="F:steroid hydroxylase activity"/>
    <property type="evidence" value="ECO:0007669"/>
    <property type="project" value="TreeGrafter"/>
</dbReference>
<dbReference type="PANTHER" id="PTHR24304:SF2">
    <property type="entry name" value="24-HYDROXYCHOLESTEROL 7-ALPHA-HYDROXYLASE"/>
    <property type="match status" value="1"/>
</dbReference>
<dbReference type="EMBL" id="JAACFV010000019">
    <property type="protein sequence ID" value="KAF7511588.1"/>
    <property type="molecule type" value="Genomic_DNA"/>
</dbReference>
<dbReference type="OrthoDB" id="1470350at2759"/>
<evidence type="ECO:0000313" key="5">
    <source>
        <dbReference type="EMBL" id="KAF7511588.1"/>
    </source>
</evidence>